<evidence type="ECO:0000256" key="1">
    <source>
        <dbReference type="ARBA" id="ARBA00010718"/>
    </source>
</evidence>
<keyword evidence="8" id="KW-0732">Signal</keyword>
<gene>
    <name evidence="10" type="ORF">SPSK_02586</name>
</gene>
<dbReference type="GO" id="GO:0008270">
    <property type="term" value="F:zinc ion binding"/>
    <property type="evidence" value="ECO:0007669"/>
    <property type="project" value="InterPro"/>
</dbReference>
<dbReference type="OrthoDB" id="429145at2759"/>
<comment type="catalytic activity">
    <reaction evidence="6">
        <text>hydrogencarbonate + H(+) = CO2 + H2O</text>
        <dbReference type="Rhea" id="RHEA:10748"/>
        <dbReference type="ChEBI" id="CHEBI:15377"/>
        <dbReference type="ChEBI" id="CHEBI:15378"/>
        <dbReference type="ChEBI" id="CHEBI:16526"/>
        <dbReference type="ChEBI" id="CHEBI:17544"/>
        <dbReference type="EC" id="4.2.1.1"/>
    </reaction>
</comment>
<keyword evidence="3" id="KW-0479">Metal-binding</keyword>
<feature type="domain" description="Alpha-carbonic anhydrase" evidence="9">
    <location>
        <begin position="36"/>
        <end position="339"/>
    </location>
</feature>
<evidence type="ECO:0000256" key="3">
    <source>
        <dbReference type="ARBA" id="ARBA00022723"/>
    </source>
</evidence>
<feature type="signal peptide" evidence="8">
    <location>
        <begin position="1"/>
        <end position="17"/>
    </location>
</feature>
<evidence type="ECO:0000256" key="7">
    <source>
        <dbReference type="SAM" id="MobiDB-lite"/>
    </source>
</evidence>
<evidence type="ECO:0000256" key="5">
    <source>
        <dbReference type="ARBA" id="ARBA00023239"/>
    </source>
</evidence>
<keyword evidence="4" id="KW-0862">Zinc</keyword>
<organism evidence="10 11">
    <name type="scientific">Sporothrix schenckii 1099-18</name>
    <dbReference type="NCBI Taxonomy" id="1397361"/>
    <lineage>
        <taxon>Eukaryota</taxon>
        <taxon>Fungi</taxon>
        <taxon>Dikarya</taxon>
        <taxon>Ascomycota</taxon>
        <taxon>Pezizomycotina</taxon>
        <taxon>Sordariomycetes</taxon>
        <taxon>Sordariomycetidae</taxon>
        <taxon>Ophiostomatales</taxon>
        <taxon>Ophiostomataceae</taxon>
        <taxon>Sporothrix</taxon>
    </lineage>
</organism>
<dbReference type="PANTHER" id="PTHR18952:SF265">
    <property type="entry name" value="CARBONIC ANHYDRASE"/>
    <property type="match status" value="1"/>
</dbReference>
<sequence length="339" mass="35782">MSSRVLLVSILASKALANCAYGTTLHPRAEGEVKVGNFGYNGVYGPTNWQNLNAANTQCALGTRQSPIDMVAGGFPKIAGTAINLRIPNIDETDFENLGTTVEVIANQGGTMTIPSVGDFKLQQFHFHLPSEHLDNGTSQAMEMHMVWEGVTDPTSVAVISAYIGLVDQNNGGDLSAGTSKAANVAGAVLPARKRQSHRNSARDNANIHFRHEGASTKAEVPATEQPAATSASGATTALETVLNTVDKIATPGTSIKTPAVSMSEIVDILTAGEFQQYTGSLTTPPCTEGVNWLVSTQKLAIEPATFAKVRDVIGFNARFPQNKLGETNLLQLSSQSST</sequence>
<protein>
    <recommendedName>
        <fullName evidence="2">carbonic anhydrase</fullName>
        <ecNumber evidence="2">4.2.1.1</ecNumber>
    </recommendedName>
</protein>
<dbReference type="GO" id="GO:0004089">
    <property type="term" value="F:carbonate dehydratase activity"/>
    <property type="evidence" value="ECO:0007669"/>
    <property type="project" value="UniProtKB-EC"/>
</dbReference>
<dbReference type="EMBL" id="AXCR01000006">
    <property type="protein sequence ID" value="KJR86263.1"/>
    <property type="molecule type" value="Genomic_DNA"/>
</dbReference>
<dbReference type="Gene3D" id="3.10.200.10">
    <property type="entry name" value="Alpha carbonic anhydrase"/>
    <property type="match status" value="1"/>
</dbReference>
<dbReference type="CDD" id="cd03124">
    <property type="entry name" value="alpha_CA_prokaryotic_like"/>
    <property type="match status" value="1"/>
</dbReference>
<dbReference type="PANTHER" id="PTHR18952">
    <property type="entry name" value="CARBONIC ANHYDRASE"/>
    <property type="match status" value="1"/>
</dbReference>
<dbReference type="RefSeq" id="XP_016588939.1">
    <property type="nucleotide sequence ID" value="XM_016729454.1"/>
</dbReference>
<proteinExistence type="inferred from homology"/>
<evidence type="ECO:0000313" key="10">
    <source>
        <dbReference type="EMBL" id="KJR86263.1"/>
    </source>
</evidence>
<feature type="chain" id="PRO_5002454823" description="carbonic anhydrase" evidence="8">
    <location>
        <begin position="18"/>
        <end position="339"/>
    </location>
</feature>
<dbReference type="PROSITE" id="PS51144">
    <property type="entry name" value="ALPHA_CA_2"/>
    <property type="match status" value="1"/>
</dbReference>
<reference evidence="10 11" key="1">
    <citation type="journal article" date="2014" name="BMC Genomics">
        <title>Comparative genomics of the major fungal agents of human and animal Sporotrichosis: Sporothrix schenckii and Sporothrix brasiliensis.</title>
        <authorList>
            <person name="Teixeira M.M."/>
            <person name="de Almeida L.G."/>
            <person name="Kubitschek-Barreira P."/>
            <person name="Alves F.L."/>
            <person name="Kioshima E.S."/>
            <person name="Abadio A.K."/>
            <person name="Fernandes L."/>
            <person name="Derengowski L.S."/>
            <person name="Ferreira K.S."/>
            <person name="Souza R.C."/>
            <person name="Ruiz J.C."/>
            <person name="de Andrade N.C."/>
            <person name="Paes H.C."/>
            <person name="Nicola A.M."/>
            <person name="Albuquerque P."/>
            <person name="Gerber A.L."/>
            <person name="Martins V.P."/>
            <person name="Peconick L.D."/>
            <person name="Neto A.V."/>
            <person name="Chaucanez C.B."/>
            <person name="Silva P.A."/>
            <person name="Cunha O.L."/>
            <person name="de Oliveira F.F."/>
            <person name="dos Santos T.C."/>
            <person name="Barros A.L."/>
            <person name="Soares M.A."/>
            <person name="de Oliveira L.M."/>
            <person name="Marini M.M."/>
            <person name="Villalobos-Duno H."/>
            <person name="Cunha M.M."/>
            <person name="de Hoog S."/>
            <person name="da Silveira J.F."/>
            <person name="Henrissat B."/>
            <person name="Nino-Vega G.A."/>
            <person name="Cisalpino P.S."/>
            <person name="Mora-Montes H.M."/>
            <person name="Almeida S.R."/>
            <person name="Stajich J.E."/>
            <person name="Lopes-Bezerra L.M."/>
            <person name="Vasconcelos A.T."/>
            <person name="Felipe M.S."/>
        </authorList>
    </citation>
    <scope>NUCLEOTIDE SEQUENCE [LARGE SCALE GENOMIC DNA]</scope>
    <source>
        <strain evidence="10 11">1099-18</strain>
    </source>
</reference>
<dbReference type="InterPro" id="IPR036398">
    <property type="entry name" value="CA_dom_sf"/>
</dbReference>
<evidence type="ECO:0000256" key="2">
    <source>
        <dbReference type="ARBA" id="ARBA00012925"/>
    </source>
</evidence>
<evidence type="ECO:0000256" key="4">
    <source>
        <dbReference type="ARBA" id="ARBA00022833"/>
    </source>
</evidence>
<dbReference type="InterPro" id="IPR041891">
    <property type="entry name" value="Alpha_CA_prokaryot-like"/>
</dbReference>
<dbReference type="InterPro" id="IPR023561">
    <property type="entry name" value="Carbonic_anhydrase_a-class"/>
</dbReference>
<comment type="similarity">
    <text evidence="1">Belongs to the alpha-carbonic anhydrase family.</text>
</comment>
<dbReference type="EC" id="4.2.1.1" evidence="2"/>
<dbReference type="KEGG" id="ssck:SPSK_02586"/>
<comment type="caution">
    <text evidence="10">The sequence shown here is derived from an EMBL/GenBank/DDBJ whole genome shotgun (WGS) entry which is preliminary data.</text>
</comment>
<dbReference type="InterPro" id="IPR001148">
    <property type="entry name" value="CA_dom"/>
</dbReference>
<name>A0A0F2M982_SPOSC</name>
<reference evidence="10 11" key="2">
    <citation type="journal article" date="2015" name="Eukaryot. Cell">
        <title>Asexual propagation of a virulent clone complex in a human and feline outbreak of sporotrichosis.</title>
        <authorList>
            <person name="Teixeira Mde M."/>
            <person name="Rodrigues A.M."/>
            <person name="Tsui C.K."/>
            <person name="de Almeida L.G."/>
            <person name="Van Diepeningen A.D."/>
            <person name="van den Ende B.G."/>
            <person name="Fernandes G.F."/>
            <person name="Kano R."/>
            <person name="Hamelin R.C."/>
            <person name="Lopes-Bezerra L.M."/>
            <person name="Vasconcelos A.T."/>
            <person name="de Hoog S."/>
            <person name="de Camargo Z.P."/>
            <person name="Felipe M.S."/>
        </authorList>
    </citation>
    <scope>NUCLEOTIDE SEQUENCE [LARGE SCALE GENOMIC DNA]</scope>
    <source>
        <strain evidence="10 11">1099-18</strain>
    </source>
</reference>
<dbReference type="Proteomes" id="UP000033710">
    <property type="component" value="Unassembled WGS sequence"/>
</dbReference>
<evidence type="ECO:0000256" key="6">
    <source>
        <dbReference type="ARBA" id="ARBA00048348"/>
    </source>
</evidence>
<dbReference type="SMART" id="SM01057">
    <property type="entry name" value="Carb_anhydrase"/>
    <property type="match status" value="1"/>
</dbReference>
<dbReference type="SUPFAM" id="SSF51069">
    <property type="entry name" value="Carbonic anhydrase"/>
    <property type="match status" value="1"/>
</dbReference>
<evidence type="ECO:0000256" key="8">
    <source>
        <dbReference type="SAM" id="SignalP"/>
    </source>
</evidence>
<evidence type="ECO:0000313" key="11">
    <source>
        <dbReference type="Proteomes" id="UP000033710"/>
    </source>
</evidence>
<evidence type="ECO:0000259" key="9">
    <source>
        <dbReference type="PROSITE" id="PS51144"/>
    </source>
</evidence>
<dbReference type="Pfam" id="PF00194">
    <property type="entry name" value="Carb_anhydrase"/>
    <property type="match status" value="2"/>
</dbReference>
<dbReference type="VEuPathDB" id="FungiDB:SPSK_02586"/>
<accession>A0A0F2M982</accession>
<dbReference type="AlphaFoldDB" id="A0A0F2M982"/>
<feature type="region of interest" description="Disordered" evidence="7">
    <location>
        <begin position="215"/>
        <end position="235"/>
    </location>
</feature>
<keyword evidence="5" id="KW-0456">Lyase</keyword>
<dbReference type="GeneID" id="27664731"/>